<evidence type="ECO:0000313" key="2">
    <source>
        <dbReference type="EMBL" id="KYK57025.1"/>
    </source>
</evidence>
<dbReference type="AlphaFoldDB" id="A0A151GIT0"/>
<dbReference type="InParanoid" id="A0A151GIT0"/>
<name>A0A151GIT0_DRECN</name>
<gene>
    <name evidence="2" type="ORF">DCS_04032</name>
</gene>
<sequence length="89" mass="9663">MFANGRPPRARDGCELPLDGGRLCPSPRSRPTATRRSTPKGSRSGCAVADLARLAPSTPLSLDPQEPCANLLQLLLGCTWRLSECVRRY</sequence>
<feature type="region of interest" description="Disordered" evidence="1">
    <location>
        <begin position="1"/>
        <end position="44"/>
    </location>
</feature>
<dbReference type="Proteomes" id="UP000076580">
    <property type="component" value="Chromosome 02"/>
</dbReference>
<dbReference type="RefSeq" id="XP_040656377.1">
    <property type="nucleotide sequence ID" value="XM_040801344.1"/>
</dbReference>
<accession>A0A151GIT0</accession>
<organism evidence="2 3">
    <name type="scientific">Drechmeria coniospora</name>
    <name type="common">Nematophagous fungus</name>
    <name type="synonym">Meria coniospora</name>
    <dbReference type="NCBI Taxonomy" id="98403"/>
    <lineage>
        <taxon>Eukaryota</taxon>
        <taxon>Fungi</taxon>
        <taxon>Dikarya</taxon>
        <taxon>Ascomycota</taxon>
        <taxon>Pezizomycotina</taxon>
        <taxon>Sordariomycetes</taxon>
        <taxon>Hypocreomycetidae</taxon>
        <taxon>Hypocreales</taxon>
        <taxon>Ophiocordycipitaceae</taxon>
        <taxon>Drechmeria</taxon>
    </lineage>
</organism>
<evidence type="ECO:0000256" key="1">
    <source>
        <dbReference type="SAM" id="MobiDB-lite"/>
    </source>
</evidence>
<proteinExistence type="predicted"/>
<dbReference type="GeneID" id="63716675"/>
<protein>
    <submittedName>
        <fullName evidence="2">Uncharacterized protein</fullName>
    </submittedName>
</protein>
<dbReference type="EMBL" id="LAYC01000002">
    <property type="protein sequence ID" value="KYK57025.1"/>
    <property type="molecule type" value="Genomic_DNA"/>
</dbReference>
<feature type="compositionally biased region" description="Low complexity" evidence="1">
    <location>
        <begin position="25"/>
        <end position="36"/>
    </location>
</feature>
<reference evidence="2 3" key="1">
    <citation type="journal article" date="2016" name="Sci. Rep.">
        <title>Insights into Adaptations to a Near-Obligate Nematode Endoparasitic Lifestyle from the Finished Genome of Drechmeria coniospora.</title>
        <authorList>
            <person name="Zhang L."/>
            <person name="Zhou Z."/>
            <person name="Guo Q."/>
            <person name="Fokkens L."/>
            <person name="Miskei M."/>
            <person name="Pocsi I."/>
            <person name="Zhang W."/>
            <person name="Chen M."/>
            <person name="Wang L."/>
            <person name="Sun Y."/>
            <person name="Donzelli B.G."/>
            <person name="Gibson D.M."/>
            <person name="Nelson D.R."/>
            <person name="Luo J.G."/>
            <person name="Rep M."/>
            <person name="Liu H."/>
            <person name="Yang S."/>
            <person name="Wang J."/>
            <person name="Krasnoff S.B."/>
            <person name="Xu Y."/>
            <person name="Molnar I."/>
            <person name="Lin M."/>
        </authorList>
    </citation>
    <scope>NUCLEOTIDE SEQUENCE [LARGE SCALE GENOMIC DNA]</scope>
    <source>
        <strain evidence="2 3">ARSEF 6962</strain>
    </source>
</reference>
<keyword evidence="3" id="KW-1185">Reference proteome</keyword>
<comment type="caution">
    <text evidence="2">The sequence shown here is derived from an EMBL/GenBank/DDBJ whole genome shotgun (WGS) entry which is preliminary data.</text>
</comment>
<evidence type="ECO:0000313" key="3">
    <source>
        <dbReference type="Proteomes" id="UP000076580"/>
    </source>
</evidence>